<accession>A0A6B9JDF4</accession>
<gene>
    <name evidence="1" type="ORF">RL2RES_204</name>
</gene>
<reference evidence="1 2" key="1">
    <citation type="submission" date="2019-10" db="EMBL/GenBank/DDBJ databases">
        <title>Complete genome sequence of bacteriophage vB_RLeM_RL2RES.</title>
        <authorList>
            <person name="Gunathilake D."/>
            <person name="Bhat S."/>
            <person name="Yost C.K."/>
            <person name="Hynes M.F."/>
        </authorList>
    </citation>
    <scope>NUCLEOTIDE SEQUENCE [LARGE SCALE GENOMIC DNA]</scope>
</reference>
<evidence type="ECO:0000313" key="1">
    <source>
        <dbReference type="EMBL" id="QGZ14226.1"/>
    </source>
</evidence>
<proteinExistence type="predicted"/>
<keyword evidence="2" id="KW-1185">Reference proteome</keyword>
<organism evidence="1 2">
    <name type="scientific">Rhizobium phage RL2RES</name>
    <dbReference type="NCBI Taxonomy" id="103371"/>
    <lineage>
        <taxon>Viruses</taxon>
        <taxon>Duplodnaviria</taxon>
        <taxon>Heunggongvirae</taxon>
        <taxon>Uroviricota</taxon>
        <taxon>Caudoviricetes</taxon>
        <taxon>Pootjesviridae</taxon>
        <taxon>Innesvirus</taxon>
        <taxon>Innesvirus RL2RES</taxon>
    </lineage>
</organism>
<protein>
    <submittedName>
        <fullName evidence="1">Uncharacterized protein</fullName>
    </submittedName>
</protein>
<evidence type="ECO:0000313" key="2">
    <source>
        <dbReference type="Proteomes" id="UP000433502"/>
    </source>
</evidence>
<dbReference type="EMBL" id="MN549361">
    <property type="protein sequence ID" value="QGZ14226.1"/>
    <property type="molecule type" value="Genomic_DNA"/>
</dbReference>
<dbReference type="Proteomes" id="UP000433502">
    <property type="component" value="Segment"/>
</dbReference>
<name>A0A6B9JDF4_9CAUD</name>
<sequence length="125" mass="14311">MNLYVAKVNEENQVEVPDELWTGQMRYLQTQDDTVKENPLYNPTLDVEMNSSNALFVIETLLGFKIEDGIFDVSIDNMIVKIALALLDPFLDSYGDRGYAKMKLKEILELCIWGKEHDCDIIYGA</sequence>